<dbReference type="PROSITE" id="PS51257">
    <property type="entry name" value="PROKAR_LIPOPROTEIN"/>
    <property type="match status" value="1"/>
</dbReference>
<sequence length="204" mass="24012">MLKPTITTLFILLCLTLSGCGQQEATFYDLIFEQDLILSKDDNEPFSGIYVEYYDLDRKKPKHRIEVDDGIFQGKFYHYYSSGSLHAEGTNKNGRFYGYHKVYWENGKLKQKIYFARDKAGYDYEYYESGQLSDLRHYNSEGQLHGRSFTFHRNGRIKEEKSYKNGNKNGMFLTKSPEGKLITIYSYKDGMLQEYARTKNKSLY</sequence>
<dbReference type="OrthoDB" id="5525597at2"/>
<dbReference type="SUPFAM" id="SSF82185">
    <property type="entry name" value="Histone H3 K4-specific methyltransferase SET7/9 N-terminal domain"/>
    <property type="match status" value="1"/>
</dbReference>
<name>L0RAB1_9BACT</name>
<dbReference type="EMBL" id="FO203522">
    <property type="protein sequence ID" value="CCO23152.1"/>
    <property type="molecule type" value="Genomic_DNA"/>
</dbReference>
<dbReference type="InterPro" id="IPR011652">
    <property type="entry name" value="MORN_2"/>
</dbReference>
<evidence type="ECO:0000313" key="2">
    <source>
        <dbReference type="Proteomes" id="UP000010808"/>
    </source>
</evidence>
<evidence type="ECO:0000313" key="1">
    <source>
        <dbReference type="EMBL" id="CCO23152.1"/>
    </source>
</evidence>
<dbReference type="Gene3D" id="3.90.930.1">
    <property type="match status" value="1"/>
</dbReference>
<dbReference type="KEGG" id="dhy:DESAM_20865"/>
<dbReference type="PATRIC" id="fig|1121451.3.peg.1134"/>
<protein>
    <submittedName>
        <fullName evidence="1">MORN variant repeat protein</fullName>
    </submittedName>
</protein>
<organism evidence="1 2">
    <name type="scientific">Maridesulfovibrio hydrothermalis AM13 = DSM 14728</name>
    <dbReference type="NCBI Taxonomy" id="1121451"/>
    <lineage>
        <taxon>Bacteria</taxon>
        <taxon>Pseudomonadati</taxon>
        <taxon>Thermodesulfobacteriota</taxon>
        <taxon>Desulfovibrionia</taxon>
        <taxon>Desulfovibrionales</taxon>
        <taxon>Desulfovibrionaceae</taxon>
        <taxon>Maridesulfovibrio</taxon>
    </lineage>
</organism>
<dbReference type="RefSeq" id="WP_015335757.1">
    <property type="nucleotide sequence ID" value="NC_020055.1"/>
</dbReference>
<keyword evidence="2" id="KW-1185">Reference proteome</keyword>
<dbReference type="Pfam" id="PF07661">
    <property type="entry name" value="MORN_2"/>
    <property type="match status" value="2"/>
</dbReference>
<dbReference type="STRING" id="1121451.DESAM_20865"/>
<accession>L0RAB1</accession>
<dbReference type="HOGENOM" id="CLU_1265233_0_0_7"/>
<dbReference type="AlphaFoldDB" id="L0RAB1"/>
<dbReference type="Proteomes" id="UP000010808">
    <property type="component" value="Chromosome"/>
</dbReference>
<reference evidence="1 2" key="1">
    <citation type="submission" date="2012-10" db="EMBL/GenBank/DDBJ databases">
        <authorList>
            <person name="Genoscope - CEA"/>
        </authorList>
    </citation>
    <scope>NUCLEOTIDE SEQUENCE [LARGE SCALE GENOMIC DNA]</scope>
    <source>
        <strain evidence="2">AM13 / DSM 14728</strain>
    </source>
</reference>
<proteinExistence type="predicted"/>
<dbReference type="eggNOG" id="COG2849">
    <property type="taxonomic scope" value="Bacteria"/>
</dbReference>
<gene>
    <name evidence="1" type="ORF">DESAM_20865</name>
</gene>